<evidence type="ECO:0000256" key="1">
    <source>
        <dbReference type="SAM" id="MobiDB-lite"/>
    </source>
</evidence>
<feature type="region of interest" description="Disordered" evidence="1">
    <location>
        <begin position="624"/>
        <end position="645"/>
    </location>
</feature>
<accession>A0ABQ9IJQ0</accession>
<organism evidence="2 3">
    <name type="scientific">Dryococelus australis</name>
    <dbReference type="NCBI Taxonomy" id="614101"/>
    <lineage>
        <taxon>Eukaryota</taxon>
        <taxon>Metazoa</taxon>
        <taxon>Ecdysozoa</taxon>
        <taxon>Arthropoda</taxon>
        <taxon>Hexapoda</taxon>
        <taxon>Insecta</taxon>
        <taxon>Pterygota</taxon>
        <taxon>Neoptera</taxon>
        <taxon>Polyneoptera</taxon>
        <taxon>Phasmatodea</taxon>
        <taxon>Verophasmatodea</taxon>
        <taxon>Anareolatae</taxon>
        <taxon>Phasmatidae</taxon>
        <taxon>Eurycanthinae</taxon>
        <taxon>Dryococelus</taxon>
    </lineage>
</organism>
<proteinExistence type="predicted"/>
<name>A0ABQ9IJQ0_9NEOP</name>
<reference evidence="2 3" key="1">
    <citation type="submission" date="2023-02" db="EMBL/GenBank/DDBJ databases">
        <title>LHISI_Scaffold_Assembly.</title>
        <authorList>
            <person name="Stuart O.P."/>
            <person name="Cleave R."/>
            <person name="Magrath M.J.L."/>
            <person name="Mikheyev A.S."/>
        </authorList>
    </citation>
    <scope>NUCLEOTIDE SEQUENCE [LARGE SCALE GENOMIC DNA]</scope>
    <source>
        <strain evidence="2">Daus_M_001</strain>
        <tissue evidence="2">Leg muscle</tissue>
    </source>
</reference>
<feature type="compositionally biased region" description="Basic and acidic residues" evidence="1">
    <location>
        <begin position="624"/>
        <end position="633"/>
    </location>
</feature>
<sequence>MFAASRLSLDVAMSAQQARTGDLSAARCLMTGLDTRTAGIVADTCSVPPRLLLPLCTCSLRRAWTSARLFASPTSSYFPRSAGTTKCSSEETAYEALHLIIQRLKSSILCAALEWAKRGMERRRNEKEGETGDPRENPPTSGIVRHDSHMRKCKSDLTRNRTRLASVGGEWSNHYTTVVRAALEMLGKAVHDKACMDLKYPNNIGICPQDNAPCHRPKLSKIGSSIILESFDDLLPSEVAQWRMLGWVRNKGCRRFLPIPSPIPLPCATCTISNDLAVDETLSPTTYLRSIFDECCVLLVCPPRPCTYRQQGDVGNYQDGMGQHLSTELVKSWKTFQQRIRTGVSREDIYGHASWTSISHVHKHNFLRLFAACLLEMTCSYLNEPIVMKYSDAERPRFADRHLSHVTLKVIQSRKPSRKSLYLIDSRTTRQHMRRSSNIRSSISGNNPEDAQPDVCKTADAMTSAHTTVSDASSLHWRKWCNGNSTNGPMAQAYAVLSRSEGAIRATLTRTSSLSSLLRARRACFRCNAVLCKLDLQRRGGFVGKSSLECPPLEGGKPREFSGRHSHRRDSMSEQHSGPGHLSYTSRSVRMCWQSTIAVAAGCSQTCELRIKVEVKMEQRRNVRAKNVGDPRENPPTSGIVQHDSHVRKSALNSAEIRTRFALEGGNNHLSAADNESIFSRFNNIRRVIATLFSLQNEKGLKICVAVQIYVCFAFGVVNWVKMHEIRGSWHVRTVHPTAVKPAVYSQPENEGCDDGLMTRQPMVETMDGSRTMDSSRRCLLSDATIIGNMMFSFRCTIPSPSHLVNTDEPHCCDTAVKRLGGEGERLNVCDTFLAGRESLESYTKPALGAFVEGRHNTGATHPRSLWSSAGMEEQKKREITEKTCRPAPFRNVRFRQPPAGNRTRLAKKGSEYSDHYTTAAPRKYVGWYATDLGCGRLWVRIPGAYNNENCTARQFIALRVAAKTHVFPVSVSPLSLPRFRDSNV</sequence>
<dbReference type="Proteomes" id="UP001159363">
    <property type="component" value="Chromosome 1"/>
</dbReference>
<feature type="compositionally biased region" description="Low complexity" evidence="1">
    <location>
        <begin position="438"/>
        <end position="447"/>
    </location>
</feature>
<feature type="region of interest" description="Disordered" evidence="1">
    <location>
        <begin position="434"/>
        <end position="454"/>
    </location>
</feature>
<feature type="compositionally biased region" description="Basic and acidic residues" evidence="1">
    <location>
        <begin position="121"/>
        <end position="136"/>
    </location>
</feature>
<evidence type="ECO:0000313" key="3">
    <source>
        <dbReference type="Proteomes" id="UP001159363"/>
    </source>
</evidence>
<feature type="region of interest" description="Disordered" evidence="1">
    <location>
        <begin position="121"/>
        <end position="149"/>
    </location>
</feature>
<dbReference type="EMBL" id="JARBHB010000001">
    <property type="protein sequence ID" value="KAJ8896910.1"/>
    <property type="molecule type" value="Genomic_DNA"/>
</dbReference>
<evidence type="ECO:0000313" key="2">
    <source>
        <dbReference type="EMBL" id="KAJ8896910.1"/>
    </source>
</evidence>
<keyword evidence="3" id="KW-1185">Reference proteome</keyword>
<protein>
    <submittedName>
        <fullName evidence="2">Uncharacterized protein</fullName>
    </submittedName>
</protein>
<gene>
    <name evidence="2" type="ORF">PR048_002256</name>
</gene>
<feature type="region of interest" description="Disordered" evidence="1">
    <location>
        <begin position="547"/>
        <end position="581"/>
    </location>
</feature>
<comment type="caution">
    <text evidence="2">The sequence shown here is derived from an EMBL/GenBank/DDBJ whole genome shotgun (WGS) entry which is preliminary data.</text>
</comment>
<feature type="compositionally biased region" description="Basic and acidic residues" evidence="1">
    <location>
        <begin position="556"/>
        <end position="573"/>
    </location>
</feature>